<dbReference type="PANTHER" id="PTHR30231:SF4">
    <property type="entry name" value="PROTEIN NEN2"/>
    <property type="match status" value="1"/>
</dbReference>
<evidence type="ECO:0000313" key="5">
    <source>
        <dbReference type="EMBL" id="MBB2165964.1"/>
    </source>
</evidence>
<dbReference type="InterPro" id="IPR012337">
    <property type="entry name" value="RNaseH-like_sf"/>
</dbReference>
<gene>
    <name evidence="6" type="ORF">HLH25_15970</name>
    <name evidence="5" type="ORF">HLH26_15785</name>
</gene>
<evidence type="ECO:0000313" key="8">
    <source>
        <dbReference type="Proteomes" id="UP000561077"/>
    </source>
</evidence>
<evidence type="ECO:0000256" key="1">
    <source>
        <dbReference type="ARBA" id="ARBA00022722"/>
    </source>
</evidence>
<dbReference type="InterPro" id="IPR036397">
    <property type="entry name" value="RNaseH_sf"/>
</dbReference>
<dbReference type="Gene3D" id="3.30.420.10">
    <property type="entry name" value="Ribonuclease H-like superfamily/Ribonuclease H"/>
    <property type="match status" value="1"/>
</dbReference>
<dbReference type="InterPro" id="IPR013520">
    <property type="entry name" value="Ribonucl_H"/>
</dbReference>
<accession>A0A7W4INF9</accession>
<dbReference type="SMART" id="SM00479">
    <property type="entry name" value="EXOIII"/>
    <property type="match status" value="1"/>
</dbReference>
<dbReference type="SUPFAM" id="SSF53098">
    <property type="entry name" value="Ribonuclease H-like"/>
    <property type="match status" value="1"/>
</dbReference>
<dbReference type="Proteomes" id="UP000561077">
    <property type="component" value="Unassembled WGS sequence"/>
</dbReference>
<sequence length="277" mass="31983">MGIWRWLFGSKDRKSSEPIKLPPPSCEQFDSLPAAIQPAASTSLPSEKQGNDTLRSGGYLQDVNRPLFIDIETTGLHSSDQIVSLSMILVNRKNDHSNNLKILNLIFDPLKKSHKEAERIHGIDDWTLRHQEVFVQRLDEIRDFLSECDAIIAHNAAFDIPFVKRSFEMCRQEMPEKPVYCTMIEARAQGFYPASLKACAERIGIHRKSDTHDAFEDAFMCMAIWLYWVRGQRPRSDFEFPSWQNFIEPPCRPDILPRRNNVTKRTNFYQKLPGEAS</sequence>
<keyword evidence="1" id="KW-0540">Nuclease</keyword>
<dbReference type="EMBL" id="JABEQO010000023">
    <property type="protein sequence ID" value="MBB2165964.1"/>
    <property type="molecule type" value="Genomic_DNA"/>
</dbReference>
<evidence type="ECO:0000313" key="7">
    <source>
        <dbReference type="Proteomes" id="UP000540490"/>
    </source>
</evidence>
<dbReference type="Pfam" id="PF00929">
    <property type="entry name" value="RNase_T"/>
    <property type="match status" value="1"/>
</dbReference>
<evidence type="ECO:0000256" key="2">
    <source>
        <dbReference type="ARBA" id="ARBA00022801"/>
    </source>
</evidence>
<reference evidence="7 8" key="1">
    <citation type="submission" date="2020-04" db="EMBL/GenBank/DDBJ databases">
        <title>Description of novel Gluconacetobacter.</title>
        <authorList>
            <person name="Sombolestani A."/>
        </authorList>
    </citation>
    <scope>NUCLEOTIDE SEQUENCE [LARGE SCALE GENOMIC DNA]</scope>
    <source>
        <strain evidence="6 7">LMG 1728</strain>
        <strain evidence="5 8">LMG 1731</strain>
    </source>
</reference>
<dbReference type="EMBL" id="JABEQN010000023">
    <property type="protein sequence ID" value="MBB2195101.1"/>
    <property type="molecule type" value="Genomic_DNA"/>
</dbReference>
<dbReference type="GO" id="GO:0008408">
    <property type="term" value="F:3'-5' exonuclease activity"/>
    <property type="evidence" value="ECO:0007669"/>
    <property type="project" value="TreeGrafter"/>
</dbReference>
<dbReference type="GO" id="GO:0003676">
    <property type="term" value="F:nucleic acid binding"/>
    <property type="evidence" value="ECO:0007669"/>
    <property type="project" value="InterPro"/>
</dbReference>
<dbReference type="PANTHER" id="PTHR30231">
    <property type="entry name" value="DNA POLYMERASE III SUBUNIT EPSILON"/>
    <property type="match status" value="1"/>
</dbReference>
<feature type="domain" description="Exonuclease" evidence="4">
    <location>
        <begin position="65"/>
        <end position="234"/>
    </location>
</feature>
<protein>
    <recommendedName>
        <fullName evidence="4">Exonuclease domain-containing protein</fullName>
    </recommendedName>
</protein>
<dbReference type="Proteomes" id="UP000540490">
    <property type="component" value="Unassembled WGS sequence"/>
</dbReference>
<evidence type="ECO:0000313" key="6">
    <source>
        <dbReference type="EMBL" id="MBB2195101.1"/>
    </source>
</evidence>
<evidence type="ECO:0000259" key="4">
    <source>
        <dbReference type="SMART" id="SM00479"/>
    </source>
</evidence>
<comment type="caution">
    <text evidence="5">The sequence shown here is derived from an EMBL/GenBank/DDBJ whole genome shotgun (WGS) entry which is preliminary data.</text>
</comment>
<dbReference type="AlphaFoldDB" id="A0A7W4INF9"/>
<proteinExistence type="predicted"/>
<keyword evidence="2" id="KW-0378">Hydrolase</keyword>
<organism evidence="5 8">
    <name type="scientific">Gluconacetobacter dulcium</name>
    <dbReference type="NCBI Taxonomy" id="2729096"/>
    <lineage>
        <taxon>Bacteria</taxon>
        <taxon>Pseudomonadati</taxon>
        <taxon>Pseudomonadota</taxon>
        <taxon>Alphaproteobacteria</taxon>
        <taxon>Acetobacterales</taxon>
        <taxon>Acetobacteraceae</taxon>
        <taxon>Gluconacetobacter</taxon>
    </lineage>
</organism>
<name>A0A7W4INF9_9PROT</name>
<dbReference type="GO" id="GO:0006259">
    <property type="term" value="P:DNA metabolic process"/>
    <property type="evidence" value="ECO:0007669"/>
    <property type="project" value="UniProtKB-ARBA"/>
</dbReference>
<keyword evidence="7" id="KW-1185">Reference proteome</keyword>
<evidence type="ECO:0000256" key="3">
    <source>
        <dbReference type="ARBA" id="ARBA00022839"/>
    </source>
</evidence>
<keyword evidence="3" id="KW-0269">Exonuclease</keyword>
<dbReference type="CDD" id="cd06127">
    <property type="entry name" value="DEDDh"/>
    <property type="match status" value="1"/>
</dbReference>
<dbReference type="RefSeq" id="WP_182975014.1">
    <property type="nucleotide sequence ID" value="NZ_JABEQN010000023.1"/>
</dbReference>